<dbReference type="PANTHER" id="PTHR43649:SF34">
    <property type="entry name" value="ABC TRANSPORTER PERIPLASMIC-BINDING PROTEIN YCJN-RELATED"/>
    <property type="match status" value="1"/>
</dbReference>
<comment type="caution">
    <text evidence="5">The sequence shown here is derived from an EMBL/GenBank/DDBJ whole genome shotgun (WGS) entry which is preliminary data.</text>
</comment>
<evidence type="ECO:0000256" key="4">
    <source>
        <dbReference type="SAM" id="SignalP"/>
    </source>
</evidence>
<dbReference type="Proteomes" id="UP001500191">
    <property type="component" value="Unassembled WGS sequence"/>
</dbReference>
<evidence type="ECO:0000256" key="2">
    <source>
        <dbReference type="ARBA" id="ARBA00022448"/>
    </source>
</evidence>
<keyword evidence="2" id="KW-0813">Transport</keyword>
<evidence type="ECO:0000256" key="3">
    <source>
        <dbReference type="ARBA" id="ARBA00022729"/>
    </source>
</evidence>
<gene>
    <name evidence="5" type="ORF">GCM10008937_19570</name>
</gene>
<dbReference type="PROSITE" id="PS51257">
    <property type="entry name" value="PROKAR_LIPOPROTEIN"/>
    <property type="match status" value="1"/>
</dbReference>
<dbReference type="InterPro" id="IPR006059">
    <property type="entry name" value="SBP"/>
</dbReference>
<sequence length="419" mass="44800">MKKVIALVSLTAAIAASSNASAVTVTLACGAVGQELQLCKDGAARWAKKTGNEVKIFESPNLTNDRLGLYQQQLAAKSSDIDVYQLDVVWPGLLAQHFVDLKGKVPAAEVNAHFKGIIDANTVNGKLVAMPWFTDAGLLYYRTDLLQKYGFKSAPKTWTEMALMAKKIQDGEQKTNKAFTGFVWQGKNYEGLTCDALEWVVSFGGGTIVDSSGKITINNAQAAKALDSAASWIKTISPAGVTTYAEEEARGIFQAGNAAFMRNWPYAWALGQGDDSKVKGKIGVAPLPSGGSRNAATLGGWQLGVSNYSKNQAAAIDLVRYLAGPAEQKIRAIEGTYNPTITTLYKDKDILKANPFFGSLYSVFTSAVARPSGPTKSKYNQVSQAFSTAVSDVLNGKMKGQAAVAKLSTDLARIKGRGW</sequence>
<dbReference type="Pfam" id="PF01547">
    <property type="entry name" value="SBP_bac_1"/>
    <property type="match status" value="1"/>
</dbReference>
<evidence type="ECO:0000256" key="1">
    <source>
        <dbReference type="ARBA" id="ARBA00008520"/>
    </source>
</evidence>
<dbReference type="RefSeq" id="WP_343758256.1">
    <property type="nucleotide sequence ID" value="NZ_BAAADB010000015.1"/>
</dbReference>
<protein>
    <submittedName>
        <fullName evidence="5">ABC transporter substrate-binding protein</fullName>
    </submittedName>
</protein>
<keyword evidence="6" id="KW-1185">Reference proteome</keyword>
<dbReference type="InterPro" id="IPR050490">
    <property type="entry name" value="Bact_solute-bd_prot1"/>
</dbReference>
<dbReference type="CDD" id="cd14750">
    <property type="entry name" value="PBP2_TMBP"/>
    <property type="match status" value="1"/>
</dbReference>
<dbReference type="EMBL" id="BAAADB010000015">
    <property type="protein sequence ID" value="GAA0511813.1"/>
    <property type="molecule type" value="Genomic_DNA"/>
</dbReference>
<evidence type="ECO:0000313" key="5">
    <source>
        <dbReference type="EMBL" id="GAA0511813.1"/>
    </source>
</evidence>
<feature type="chain" id="PRO_5046022031" evidence="4">
    <location>
        <begin position="23"/>
        <end position="419"/>
    </location>
</feature>
<reference evidence="6" key="1">
    <citation type="journal article" date="2019" name="Int. J. Syst. Evol. Microbiol.">
        <title>The Global Catalogue of Microorganisms (GCM) 10K type strain sequencing project: providing services to taxonomists for standard genome sequencing and annotation.</title>
        <authorList>
            <consortium name="The Broad Institute Genomics Platform"/>
            <consortium name="The Broad Institute Genome Sequencing Center for Infectious Disease"/>
            <person name="Wu L."/>
            <person name="Ma J."/>
        </authorList>
    </citation>
    <scope>NUCLEOTIDE SEQUENCE [LARGE SCALE GENOMIC DNA]</scope>
    <source>
        <strain evidence="6">JCM 14368</strain>
    </source>
</reference>
<dbReference type="Gene3D" id="3.40.190.10">
    <property type="entry name" value="Periplasmic binding protein-like II"/>
    <property type="match status" value="2"/>
</dbReference>
<name>A0ABP3M270_9DEIO</name>
<evidence type="ECO:0000313" key="6">
    <source>
        <dbReference type="Proteomes" id="UP001500191"/>
    </source>
</evidence>
<proteinExistence type="inferred from homology"/>
<accession>A0ABP3M270</accession>
<keyword evidence="3 4" id="KW-0732">Signal</keyword>
<organism evidence="5 6">
    <name type="scientific">Deinococcus depolymerans</name>
    <dbReference type="NCBI Taxonomy" id="392408"/>
    <lineage>
        <taxon>Bacteria</taxon>
        <taxon>Thermotogati</taxon>
        <taxon>Deinococcota</taxon>
        <taxon>Deinococci</taxon>
        <taxon>Deinococcales</taxon>
        <taxon>Deinococcaceae</taxon>
        <taxon>Deinococcus</taxon>
    </lineage>
</organism>
<dbReference type="PANTHER" id="PTHR43649">
    <property type="entry name" value="ARABINOSE-BINDING PROTEIN-RELATED"/>
    <property type="match status" value="1"/>
</dbReference>
<comment type="similarity">
    <text evidence="1">Belongs to the bacterial solute-binding protein 1 family.</text>
</comment>
<dbReference type="SUPFAM" id="SSF53850">
    <property type="entry name" value="Periplasmic binding protein-like II"/>
    <property type="match status" value="1"/>
</dbReference>
<feature type="signal peptide" evidence="4">
    <location>
        <begin position="1"/>
        <end position="22"/>
    </location>
</feature>